<dbReference type="Pfam" id="PF11913">
    <property type="entry name" value="DUF3431"/>
    <property type="match status" value="1"/>
</dbReference>
<reference evidence="1" key="1">
    <citation type="journal article" date="2020" name="Nature">
        <title>Giant virus diversity and host interactions through global metagenomics.</title>
        <authorList>
            <person name="Schulz F."/>
            <person name="Roux S."/>
            <person name="Paez-Espino D."/>
            <person name="Jungbluth S."/>
            <person name="Walsh D.A."/>
            <person name="Denef V.J."/>
            <person name="McMahon K.D."/>
            <person name="Konstantinidis K.T."/>
            <person name="Eloe-Fadrosh E.A."/>
            <person name="Kyrpides N.C."/>
            <person name="Woyke T."/>
        </authorList>
    </citation>
    <scope>NUCLEOTIDE SEQUENCE</scope>
    <source>
        <strain evidence="1">GVMAG-M-3300023184-191</strain>
    </source>
</reference>
<proteinExistence type="predicted"/>
<sequence>MYEMSIQYCVARYNEDVSWIASDPANVLIYNKGARLNVPNELMLPNVGRESHTYLHHIIENYDKLCDITVFTQAKINDHGYKHDLRAFNILIMQCRLYGHSKNCVTINVDANATNAQTHFAPDFNMLPEIASSLHYNYMVDAKEVMKIPFSEWFKNNTGYEYKQDVCIYVAGIFAMSKQRILTRPKEYYVSLRNQLCNHNAPIEGHFMERSWYYVFRCTE</sequence>
<accession>A0A6C0I6H5</accession>
<name>A0A6C0I6H5_9ZZZZ</name>
<dbReference type="AlphaFoldDB" id="A0A6C0I6H5"/>
<dbReference type="PANTHER" id="PTHR37490:SF1">
    <property type="entry name" value="GLYCOSYLTRANSFERASE 2-LIKE DOMAIN-CONTAINING PROTEIN"/>
    <property type="match status" value="1"/>
</dbReference>
<organism evidence="1">
    <name type="scientific">viral metagenome</name>
    <dbReference type="NCBI Taxonomy" id="1070528"/>
    <lineage>
        <taxon>unclassified sequences</taxon>
        <taxon>metagenomes</taxon>
        <taxon>organismal metagenomes</taxon>
    </lineage>
</organism>
<dbReference type="PANTHER" id="PTHR37490">
    <property type="entry name" value="EXPRESSED PROTEIN"/>
    <property type="match status" value="1"/>
</dbReference>
<protein>
    <submittedName>
        <fullName evidence="1">Uncharacterized protein</fullName>
    </submittedName>
</protein>
<dbReference type="EMBL" id="MN740107">
    <property type="protein sequence ID" value="QHT88005.1"/>
    <property type="molecule type" value="Genomic_DNA"/>
</dbReference>
<dbReference type="InterPro" id="IPR021838">
    <property type="entry name" value="DUF3431"/>
</dbReference>
<evidence type="ECO:0000313" key="1">
    <source>
        <dbReference type="EMBL" id="QHT88005.1"/>
    </source>
</evidence>